<evidence type="ECO:0000313" key="5">
    <source>
        <dbReference type="Proteomes" id="UP000277212"/>
    </source>
</evidence>
<dbReference type="CDD" id="cd05251">
    <property type="entry name" value="NmrA_like_SDR_a"/>
    <property type="match status" value="1"/>
</dbReference>
<dbReference type="Proteomes" id="UP000277212">
    <property type="component" value="Unassembled WGS sequence"/>
</dbReference>
<dbReference type="EMBL" id="NKUJ01000382">
    <property type="protein sequence ID" value="RMJ06859.1"/>
    <property type="molecule type" value="Genomic_DNA"/>
</dbReference>
<evidence type="ECO:0000313" key="4">
    <source>
        <dbReference type="EMBL" id="RMJ06859.1"/>
    </source>
</evidence>
<accession>A0A3M2RNT3</accession>
<evidence type="ECO:0000256" key="1">
    <source>
        <dbReference type="ARBA" id="ARBA00006328"/>
    </source>
</evidence>
<dbReference type="Gene3D" id="3.40.50.720">
    <property type="entry name" value="NAD(P)-binding Rossmann-like Domain"/>
    <property type="match status" value="1"/>
</dbReference>
<comment type="caution">
    <text evidence="4">The sequence shown here is derived from an EMBL/GenBank/DDBJ whole genome shotgun (WGS) entry which is preliminary data.</text>
</comment>
<dbReference type="OrthoDB" id="300709at2759"/>
<dbReference type="STRING" id="2010991.A0A3M2RNT3"/>
<dbReference type="InterPro" id="IPR036291">
    <property type="entry name" value="NAD(P)-bd_dom_sf"/>
</dbReference>
<evidence type="ECO:0000259" key="3">
    <source>
        <dbReference type="Pfam" id="PF05368"/>
    </source>
</evidence>
<sequence>MTAQNLIVVIGATGGQGGSVVNTFLNEPNWRVRGITRNSSSSKAEALKDCGVEVVQANLDDPASLVPAFEGADAIFLVSDFWAIYDELTKKPNPHSGKSPNEQAKERETQQLNNAIDVAAKLPTLSRLVISSLPHVAKLTGGKYTHIYHYESKADAEDYAKDKYPDLWSKTSVFKGGFFLSNFTDHPMSQPIKKEDGSVEFVSNLDPDAKFPFIAQDEDTGPIVKALINEAPGKSVMGWREWLTLREVVGIFNEVTGNKAKTVQLPMGQFGFECPPDLQPEMMENWAFANEYGLEGRNDPDIVHPKDLDSPPKLGTVADWLKKQDWAKVLGS</sequence>
<name>A0A3M2RNT3_9HYPO</name>
<dbReference type="PANTHER" id="PTHR42748">
    <property type="entry name" value="NITROGEN METABOLITE REPRESSION PROTEIN NMRA FAMILY MEMBER"/>
    <property type="match status" value="1"/>
</dbReference>
<dbReference type="InterPro" id="IPR008030">
    <property type="entry name" value="NmrA-like"/>
</dbReference>
<feature type="domain" description="NmrA-like" evidence="3">
    <location>
        <begin position="5"/>
        <end position="295"/>
    </location>
</feature>
<evidence type="ECO:0000256" key="2">
    <source>
        <dbReference type="ARBA" id="ARBA00022857"/>
    </source>
</evidence>
<dbReference type="InterPro" id="IPR051164">
    <property type="entry name" value="NmrA-like_oxidored"/>
</dbReference>
<dbReference type="Pfam" id="PF05368">
    <property type="entry name" value="NmrA"/>
    <property type="match status" value="1"/>
</dbReference>
<comment type="similarity">
    <text evidence="1">Belongs to the NmrA-type oxidoreductase family.</text>
</comment>
<gene>
    <name evidence="4" type="ORF">CDV36_013541</name>
</gene>
<reference evidence="4 5" key="1">
    <citation type="submission" date="2017-06" db="EMBL/GenBank/DDBJ databases">
        <title>Comparative genomic analysis of Ambrosia Fusariam Clade fungi.</title>
        <authorList>
            <person name="Stajich J.E."/>
            <person name="Carrillo J."/>
            <person name="Kijimoto T."/>
            <person name="Eskalen A."/>
            <person name="O'Donnell K."/>
            <person name="Kasson M."/>
        </authorList>
    </citation>
    <scope>NUCLEOTIDE SEQUENCE [LARGE SCALE GENOMIC DNA]</scope>
    <source>
        <strain evidence="4">UCR3666</strain>
    </source>
</reference>
<dbReference type="Gene3D" id="3.90.25.10">
    <property type="entry name" value="UDP-galactose 4-epimerase, domain 1"/>
    <property type="match status" value="1"/>
</dbReference>
<dbReference type="SUPFAM" id="SSF51735">
    <property type="entry name" value="NAD(P)-binding Rossmann-fold domains"/>
    <property type="match status" value="1"/>
</dbReference>
<protein>
    <recommendedName>
        <fullName evidence="3">NmrA-like domain-containing protein</fullName>
    </recommendedName>
</protein>
<keyword evidence="2" id="KW-0521">NADP</keyword>
<dbReference type="GO" id="GO:0005634">
    <property type="term" value="C:nucleus"/>
    <property type="evidence" value="ECO:0007669"/>
    <property type="project" value="TreeGrafter"/>
</dbReference>
<keyword evidence="5" id="KW-1185">Reference proteome</keyword>
<dbReference type="AlphaFoldDB" id="A0A3M2RNT3"/>
<organism evidence="4 5">
    <name type="scientific">Fusarium kuroshium</name>
    <dbReference type="NCBI Taxonomy" id="2010991"/>
    <lineage>
        <taxon>Eukaryota</taxon>
        <taxon>Fungi</taxon>
        <taxon>Dikarya</taxon>
        <taxon>Ascomycota</taxon>
        <taxon>Pezizomycotina</taxon>
        <taxon>Sordariomycetes</taxon>
        <taxon>Hypocreomycetidae</taxon>
        <taxon>Hypocreales</taxon>
        <taxon>Nectriaceae</taxon>
        <taxon>Fusarium</taxon>
        <taxon>Fusarium solani species complex</taxon>
    </lineage>
</organism>
<proteinExistence type="inferred from homology"/>
<dbReference type="PANTHER" id="PTHR42748:SF26">
    <property type="entry name" value="NMRA-LIKE DOMAIN-CONTAINING PROTEIN"/>
    <property type="match status" value="1"/>
</dbReference>